<reference evidence="2" key="1">
    <citation type="journal article" date="2021" name="Nat. Commun.">
        <title>Genetic determinants of endophytism in the Arabidopsis root mycobiome.</title>
        <authorList>
            <person name="Mesny F."/>
            <person name="Miyauchi S."/>
            <person name="Thiergart T."/>
            <person name="Pickel B."/>
            <person name="Atanasova L."/>
            <person name="Karlsson M."/>
            <person name="Huettel B."/>
            <person name="Barry K.W."/>
            <person name="Haridas S."/>
            <person name="Chen C."/>
            <person name="Bauer D."/>
            <person name="Andreopoulos W."/>
            <person name="Pangilinan J."/>
            <person name="LaButti K."/>
            <person name="Riley R."/>
            <person name="Lipzen A."/>
            <person name="Clum A."/>
            <person name="Drula E."/>
            <person name="Henrissat B."/>
            <person name="Kohler A."/>
            <person name="Grigoriev I.V."/>
            <person name="Martin F.M."/>
            <person name="Hacquard S."/>
        </authorList>
    </citation>
    <scope>NUCLEOTIDE SEQUENCE</scope>
    <source>
        <strain evidence="2">MPI-CAGE-CH-0235</strain>
    </source>
</reference>
<evidence type="ECO:0000256" key="1">
    <source>
        <dbReference type="SAM" id="MobiDB-lite"/>
    </source>
</evidence>
<feature type="region of interest" description="Disordered" evidence="1">
    <location>
        <begin position="45"/>
        <end position="69"/>
    </location>
</feature>
<protein>
    <submittedName>
        <fullName evidence="2">Uncharacterized protein</fullName>
    </submittedName>
</protein>
<accession>A0A8K0SSL3</accession>
<evidence type="ECO:0000313" key="2">
    <source>
        <dbReference type="EMBL" id="KAH7318426.1"/>
    </source>
</evidence>
<dbReference type="EMBL" id="JAGPNK010000007">
    <property type="protein sequence ID" value="KAH7318426.1"/>
    <property type="molecule type" value="Genomic_DNA"/>
</dbReference>
<evidence type="ECO:0000313" key="3">
    <source>
        <dbReference type="Proteomes" id="UP000813444"/>
    </source>
</evidence>
<keyword evidence="3" id="KW-1185">Reference proteome</keyword>
<sequence>MVVPRSFQPGTSLRREGAHLVRIVIVIQSIRGTSLSVLCLHRSKSVHAARPERSQSPGLSPHDVEEHSK</sequence>
<dbReference type="Proteomes" id="UP000813444">
    <property type="component" value="Unassembled WGS sequence"/>
</dbReference>
<comment type="caution">
    <text evidence="2">The sequence shown here is derived from an EMBL/GenBank/DDBJ whole genome shotgun (WGS) entry which is preliminary data.</text>
</comment>
<organism evidence="2 3">
    <name type="scientific">Stachybotrys elegans</name>
    <dbReference type="NCBI Taxonomy" id="80388"/>
    <lineage>
        <taxon>Eukaryota</taxon>
        <taxon>Fungi</taxon>
        <taxon>Dikarya</taxon>
        <taxon>Ascomycota</taxon>
        <taxon>Pezizomycotina</taxon>
        <taxon>Sordariomycetes</taxon>
        <taxon>Hypocreomycetidae</taxon>
        <taxon>Hypocreales</taxon>
        <taxon>Stachybotryaceae</taxon>
        <taxon>Stachybotrys</taxon>
    </lineage>
</organism>
<proteinExistence type="predicted"/>
<dbReference type="AlphaFoldDB" id="A0A8K0SSL3"/>
<gene>
    <name evidence="2" type="ORF">B0I35DRAFT_432059</name>
</gene>
<name>A0A8K0SSL3_9HYPO</name>